<evidence type="ECO:0000256" key="1">
    <source>
        <dbReference type="SAM" id="MobiDB-lite"/>
    </source>
</evidence>
<dbReference type="EMBL" id="JAHUTI010010785">
    <property type="protein sequence ID" value="MED6235732.1"/>
    <property type="molecule type" value="Genomic_DNA"/>
</dbReference>
<protein>
    <submittedName>
        <fullName evidence="2">Uncharacterized protein</fullName>
    </submittedName>
</protein>
<organism evidence="2 3">
    <name type="scientific">Ataeniobius toweri</name>
    <dbReference type="NCBI Taxonomy" id="208326"/>
    <lineage>
        <taxon>Eukaryota</taxon>
        <taxon>Metazoa</taxon>
        <taxon>Chordata</taxon>
        <taxon>Craniata</taxon>
        <taxon>Vertebrata</taxon>
        <taxon>Euteleostomi</taxon>
        <taxon>Actinopterygii</taxon>
        <taxon>Neopterygii</taxon>
        <taxon>Teleostei</taxon>
        <taxon>Neoteleostei</taxon>
        <taxon>Acanthomorphata</taxon>
        <taxon>Ovalentaria</taxon>
        <taxon>Atherinomorphae</taxon>
        <taxon>Cyprinodontiformes</taxon>
        <taxon>Goodeidae</taxon>
        <taxon>Ataeniobius</taxon>
    </lineage>
</organism>
<evidence type="ECO:0000313" key="2">
    <source>
        <dbReference type="EMBL" id="MED6235732.1"/>
    </source>
</evidence>
<keyword evidence="3" id="KW-1185">Reference proteome</keyword>
<sequence length="143" mass="15248">MQSNPSEQRVHAANGLSLNLQPELLTGAPVTTAAASSTDSSEVRVSMTGGSGESNGGASSRRSRVSSHSHSHSHSHGHSRAQLHSNSEPEFDPPDSDVDSGETSASLTELRCLFRWIQKSLPFLVILCAKLVTQHALGEDELY</sequence>
<proteinExistence type="predicted"/>
<dbReference type="Proteomes" id="UP001345963">
    <property type="component" value="Unassembled WGS sequence"/>
</dbReference>
<gene>
    <name evidence="2" type="ORF">ATANTOWER_032392</name>
</gene>
<feature type="compositionally biased region" description="Low complexity" evidence="1">
    <location>
        <begin position="29"/>
        <end position="40"/>
    </location>
</feature>
<feature type="compositionally biased region" description="Acidic residues" evidence="1">
    <location>
        <begin position="89"/>
        <end position="100"/>
    </location>
</feature>
<feature type="compositionally biased region" description="Basic residues" evidence="1">
    <location>
        <begin position="61"/>
        <end position="81"/>
    </location>
</feature>
<name>A0ABU7AC75_9TELE</name>
<accession>A0ABU7AC75</accession>
<reference evidence="2 3" key="1">
    <citation type="submission" date="2021-07" db="EMBL/GenBank/DDBJ databases">
        <authorList>
            <person name="Palmer J.M."/>
        </authorList>
    </citation>
    <scope>NUCLEOTIDE SEQUENCE [LARGE SCALE GENOMIC DNA]</scope>
    <source>
        <strain evidence="2 3">AT_MEX2019</strain>
        <tissue evidence="2">Muscle</tissue>
    </source>
</reference>
<evidence type="ECO:0000313" key="3">
    <source>
        <dbReference type="Proteomes" id="UP001345963"/>
    </source>
</evidence>
<feature type="region of interest" description="Disordered" evidence="1">
    <location>
        <begin position="29"/>
        <end position="103"/>
    </location>
</feature>
<comment type="caution">
    <text evidence="2">The sequence shown here is derived from an EMBL/GenBank/DDBJ whole genome shotgun (WGS) entry which is preliminary data.</text>
</comment>